<feature type="region of interest" description="Disordered" evidence="1">
    <location>
        <begin position="1"/>
        <end position="51"/>
    </location>
</feature>
<evidence type="ECO:0000313" key="3">
    <source>
        <dbReference type="Proteomes" id="UP001634007"/>
    </source>
</evidence>
<dbReference type="AlphaFoldDB" id="A0ABD3JAK8"/>
<feature type="compositionally biased region" description="Basic and acidic residues" evidence="1">
    <location>
        <begin position="11"/>
        <end position="28"/>
    </location>
</feature>
<evidence type="ECO:0000313" key="2">
    <source>
        <dbReference type="EMBL" id="KAL3723889.1"/>
    </source>
</evidence>
<name>A0ABD3JAK8_EUCGL</name>
<evidence type="ECO:0000256" key="1">
    <source>
        <dbReference type="SAM" id="MobiDB-lite"/>
    </source>
</evidence>
<feature type="compositionally biased region" description="Basic residues" evidence="1">
    <location>
        <begin position="1"/>
        <end position="10"/>
    </location>
</feature>
<protein>
    <submittedName>
        <fullName evidence="2">Uncharacterized protein</fullName>
    </submittedName>
</protein>
<gene>
    <name evidence="2" type="ORF">ACJRO7_035972</name>
</gene>
<accession>A0ABD3JAK8</accession>
<dbReference type="EMBL" id="JBJKBG010000009">
    <property type="protein sequence ID" value="KAL3723889.1"/>
    <property type="molecule type" value="Genomic_DNA"/>
</dbReference>
<organism evidence="2 3">
    <name type="scientific">Eucalyptus globulus</name>
    <name type="common">Tasmanian blue gum</name>
    <dbReference type="NCBI Taxonomy" id="34317"/>
    <lineage>
        <taxon>Eukaryota</taxon>
        <taxon>Viridiplantae</taxon>
        <taxon>Streptophyta</taxon>
        <taxon>Embryophyta</taxon>
        <taxon>Tracheophyta</taxon>
        <taxon>Spermatophyta</taxon>
        <taxon>Magnoliopsida</taxon>
        <taxon>eudicotyledons</taxon>
        <taxon>Gunneridae</taxon>
        <taxon>Pentapetalae</taxon>
        <taxon>rosids</taxon>
        <taxon>malvids</taxon>
        <taxon>Myrtales</taxon>
        <taxon>Myrtaceae</taxon>
        <taxon>Myrtoideae</taxon>
        <taxon>Eucalypteae</taxon>
        <taxon>Eucalyptus</taxon>
    </lineage>
</organism>
<feature type="compositionally biased region" description="Basic and acidic residues" evidence="1">
    <location>
        <begin position="36"/>
        <end position="49"/>
    </location>
</feature>
<reference evidence="2 3" key="1">
    <citation type="submission" date="2024-11" db="EMBL/GenBank/DDBJ databases">
        <title>Chromosome-level genome assembly of Eucalyptus globulus Labill. provides insights into its genome evolution.</title>
        <authorList>
            <person name="Li X."/>
        </authorList>
    </citation>
    <scope>NUCLEOTIDE SEQUENCE [LARGE SCALE GENOMIC DNA]</scope>
    <source>
        <strain evidence="2">CL2024</strain>
        <tissue evidence="2">Fresh tender leaves</tissue>
    </source>
</reference>
<dbReference type="Proteomes" id="UP001634007">
    <property type="component" value="Unassembled WGS sequence"/>
</dbReference>
<sequence>MNQTSKHRKKDPYLDNRRLSQQEEERGTHQGRKREKARDAVLEREREREAEEESLLGLLGSWCRSLVKRVEDQISLLVATNFGLDGVVLGIKS</sequence>
<keyword evidence="3" id="KW-1185">Reference proteome</keyword>
<proteinExistence type="predicted"/>
<comment type="caution">
    <text evidence="2">The sequence shown here is derived from an EMBL/GenBank/DDBJ whole genome shotgun (WGS) entry which is preliminary data.</text>
</comment>